<feature type="transmembrane region" description="Helical" evidence="2">
    <location>
        <begin position="174"/>
        <end position="195"/>
    </location>
</feature>
<organism evidence="3 4">
    <name type="scientific">Caenorhabditis auriculariae</name>
    <dbReference type="NCBI Taxonomy" id="2777116"/>
    <lineage>
        <taxon>Eukaryota</taxon>
        <taxon>Metazoa</taxon>
        <taxon>Ecdysozoa</taxon>
        <taxon>Nematoda</taxon>
        <taxon>Chromadorea</taxon>
        <taxon>Rhabditida</taxon>
        <taxon>Rhabditina</taxon>
        <taxon>Rhabditomorpha</taxon>
        <taxon>Rhabditoidea</taxon>
        <taxon>Rhabditidae</taxon>
        <taxon>Peloderinae</taxon>
        <taxon>Caenorhabditis</taxon>
    </lineage>
</organism>
<dbReference type="PANTHER" id="PTHR31193">
    <property type="entry name" value="TRANSMEMBRANE PROTEIN C9ORF91"/>
    <property type="match status" value="1"/>
</dbReference>
<comment type="caution">
    <text evidence="3">The sequence shown here is derived from an EMBL/GenBank/DDBJ whole genome shotgun (WGS) entry which is preliminary data.</text>
</comment>
<dbReference type="AlphaFoldDB" id="A0A8S1GSC2"/>
<reference evidence="3" key="1">
    <citation type="submission" date="2020-10" db="EMBL/GenBank/DDBJ databases">
        <authorList>
            <person name="Kikuchi T."/>
        </authorList>
    </citation>
    <scope>NUCLEOTIDE SEQUENCE</scope>
    <source>
        <strain evidence="3">NKZ352</strain>
    </source>
</reference>
<keyword evidence="2" id="KW-0812">Transmembrane</keyword>
<keyword evidence="4" id="KW-1185">Reference proteome</keyword>
<keyword evidence="2" id="KW-1133">Transmembrane helix</keyword>
<protein>
    <submittedName>
        <fullName evidence="3">Uncharacterized protein</fullName>
    </submittedName>
</protein>
<keyword evidence="2" id="KW-0472">Membrane</keyword>
<dbReference type="OrthoDB" id="8250049at2759"/>
<evidence type="ECO:0000313" key="3">
    <source>
        <dbReference type="EMBL" id="CAD6185553.1"/>
    </source>
</evidence>
<feature type="region of interest" description="Disordered" evidence="1">
    <location>
        <begin position="1"/>
        <end position="40"/>
    </location>
</feature>
<evidence type="ECO:0000256" key="2">
    <source>
        <dbReference type="SAM" id="Phobius"/>
    </source>
</evidence>
<feature type="transmembrane region" description="Helical" evidence="2">
    <location>
        <begin position="201"/>
        <end position="225"/>
    </location>
</feature>
<proteinExistence type="predicted"/>
<name>A0A8S1GSC2_9PELO</name>
<sequence>MVDFVAIKQSDITSSFEPDGPKKADPPPNEPDPKDWEKFDELPLHDPLNEKPVSTIVPAVESISIHNSIKVARDDSTKIRESAKILLDPSHLQRAASLISPPSIIACPINVNGKILATVYPENLTCDWVTPPNYDSHSMPSILAIDEPTLPPEDFISAMKAIIEDIRFKMYCTIYSRMIGIWMAVSILILIAVLLSQSRGGWPVMIFCLVWTVVLFVGIYVCAVLRKKIRVGVRHCVEGANKVLLRHHLLIGVEDKGQLSCHKVTLHFMRFNIVECMADVARQVRINRTGGCIFGSSPDQISTEEADKEAYELVLKYAQDFVKSTVKHRNVFPTKPTHGTSDYTPKHCKSQLCLCQFIDEKFFRAKPKKWYEKLLFLCNAPVIDTSPVFSYVV</sequence>
<evidence type="ECO:0000256" key="1">
    <source>
        <dbReference type="SAM" id="MobiDB-lite"/>
    </source>
</evidence>
<accession>A0A8S1GSC2</accession>
<dbReference type="InterPro" id="IPR028054">
    <property type="entry name" value="DUF4481"/>
</dbReference>
<dbReference type="EMBL" id="CAJGYM010000002">
    <property type="protein sequence ID" value="CAD6185553.1"/>
    <property type="molecule type" value="Genomic_DNA"/>
</dbReference>
<feature type="compositionally biased region" description="Basic and acidic residues" evidence="1">
    <location>
        <begin position="19"/>
        <end position="40"/>
    </location>
</feature>
<evidence type="ECO:0000313" key="4">
    <source>
        <dbReference type="Proteomes" id="UP000835052"/>
    </source>
</evidence>
<dbReference type="Proteomes" id="UP000835052">
    <property type="component" value="Unassembled WGS sequence"/>
</dbReference>
<gene>
    <name evidence="3" type="ORF">CAUJ_LOCUS1472</name>
</gene>
<dbReference type="PANTHER" id="PTHR31193:SF1">
    <property type="entry name" value="TRANSMEMBRANE PROTEIN 268"/>
    <property type="match status" value="1"/>
</dbReference>
<dbReference type="Pfam" id="PF14800">
    <property type="entry name" value="DUF4481"/>
    <property type="match status" value="1"/>
</dbReference>